<feature type="transmembrane region" description="Helical" evidence="1">
    <location>
        <begin position="12"/>
        <end position="31"/>
    </location>
</feature>
<dbReference type="RefSeq" id="WP_119481880.1">
    <property type="nucleotide sequence ID" value="NZ_QXTG01000002.1"/>
</dbReference>
<protein>
    <submittedName>
        <fullName evidence="2">Uncharacterized protein</fullName>
    </submittedName>
</protein>
<gene>
    <name evidence="2" type="ORF">D1781_08320</name>
</gene>
<evidence type="ECO:0000313" key="2">
    <source>
        <dbReference type="EMBL" id="RIX27571.1"/>
    </source>
</evidence>
<organism evidence="2 3">
    <name type="scientific">Amnibacterium setariae</name>
    <dbReference type="NCBI Taxonomy" id="2306585"/>
    <lineage>
        <taxon>Bacteria</taxon>
        <taxon>Bacillati</taxon>
        <taxon>Actinomycetota</taxon>
        <taxon>Actinomycetes</taxon>
        <taxon>Micrococcales</taxon>
        <taxon>Microbacteriaceae</taxon>
        <taxon>Amnibacterium</taxon>
    </lineage>
</organism>
<dbReference type="Proteomes" id="UP000265742">
    <property type="component" value="Unassembled WGS sequence"/>
</dbReference>
<dbReference type="EMBL" id="QXTG01000002">
    <property type="protein sequence ID" value="RIX27571.1"/>
    <property type="molecule type" value="Genomic_DNA"/>
</dbReference>
<comment type="caution">
    <text evidence="2">The sequence shown here is derived from an EMBL/GenBank/DDBJ whole genome shotgun (WGS) entry which is preliminary data.</text>
</comment>
<keyword evidence="3" id="KW-1185">Reference proteome</keyword>
<reference evidence="3" key="1">
    <citation type="submission" date="2018-09" db="EMBL/GenBank/DDBJ databases">
        <authorList>
            <person name="Kim I."/>
        </authorList>
    </citation>
    <scope>NUCLEOTIDE SEQUENCE [LARGE SCALE GENOMIC DNA]</scope>
    <source>
        <strain evidence="3">DD4a</strain>
    </source>
</reference>
<accession>A0A3A1TVM6</accession>
<proteinExistence type="predicted"/>
<keyword evidence="1" id="KW-1133">Transmembrane helix</keyword>
<evidence type="ECO:0000256" key="1">
    <source>
        <dbReference type="SAM" id="Phobius"/>
    </source>
</evidence>
<evidence type="ECO:0000313" key="3">
    <source>
        <dbReference type="Proteomes" id="UP000265742"/>
    </source>
</evidence>
<dbReference type="AlphaFoldDB" id="A0A3A1TVM6"/>
<name>A0A3A1TVM6_9MICO</name>
<keyword evidence="1" id="KW-0812">Transmembrane</keyword>
<sequence length="77" mass="8296">MSGERLAVVKAWIWPINAAFAALCLLLLVTSQTVSGRVFAMMLVVAQAFTIWFVRTAAEHEDDAPPGPPDDGITPGR</sequence>
<keyword evidence="1" id="KW-0472">Membrane</keyword>